<feature type="transmembrane region" description="Helical" evidence="1">
    <location>
        <begin position="74"/>
        <end position="93"/>
    </location>
</feature>
<keyword evidence="1" id="KW-0812">Transmembrane</keyword>
<protein>
    <submittedName>
        <fullName evidence="2">Uncharacterized protein</fullName>
    </submittedName>
</protein>
<feature type="transmembrane region" description="Helical" evidence="1">
    <location>
        <begin position="100"/>
        <end position="117"/>
    </location>
</feature>
<feature type="transmembrane region" description="Helical" evidence="1">
    <location>
        <begin position="123"/>
        <end position="142"/>
    </location>
</feature>
<dbReference type="EMBL" id="CP034235">
    <property type="protein sequence ID" value="QGQ99926.1"/>
    <property type="molecule type" value="Genomic_DNA"/>
</dbReference>
<keyword evidence="1" id="KW-1133">Transmembrane helix</keyword>
<evidence type="ECO:0000313" key="2">
    <source>
        <dbReference type="EMBL" id="QGQ99926.1"/>
    </source>
</evidence>
<sequence>MDYIRDYTMYAAIFGIFSFNWFGWAQERPRQSWRLYLGIASGIALLVGLIGVYLSIKNWHEASALADSGAFKDYLIYVYTEFFVAGVGAFLLIKFKHKDYIAPWIAFIVGVHFFALVDVFQDSSLNILASVLIIVAAASIFLSKKLNVANSAITGIGAGTILFCFAVLGLVRFLMV</sequence>
<accession>A0A6B8RXS2</accession>
<dbReference type="AlphaFoldDB" id="A0A6B8RXS2"/>
<evidence type="ECO:0000313" key="3">
    <source>
        <dbReference type="Proteomes" id="UP000426246"/>
    </source>
</evidence>
<organism evidence="2 3">
    <name type="scientific">Paenibacillus psychroresistens</name>
    <dbReference type="NCBI Taxonomy" id="1778678"/>
    <lineage>
        <taxon>Bacteria</taxon>
        <taxon>Bacillati</taxon>
        <taxon>Bacillota</taxon>
        <taxon>Bacilli</taxon>
        <taxon>Bacillales</taxon>
        <taxon>Paenibacillaceae</taxon>
        <taxon>Paenibacillus</taxon>
    </lineage>
</organism>
<dbReference type="OrthoDB" id="3697173at2"/>
<evidence type="ECO:0000256" key="1">
    <source>
        <dbReference type="SAM" id="Phobius"/>
    </source>
</evidence>
<keyword evidence="1" id="KW-0472">Membrane</keyword>
<keyword evidence="3" id="KW-1185">Reference proteome</keyword>
<feature type="transmembrane region" description="Helical" evidence="1">
    <location>
        <begin position="154"/>
        <end position="175"/>
    </location>
</feature>
<feature type="transmembrane region" description="Helical" evidence="1">
    <location>
        <begin position="6"/>
        <end position="23"/>
    </location>
</feature>
<reference evidence="3" key="1">
    <citation type="submission" date="2018-11" db="EMBL/GenBank/DDBJ databases">
        <title>Complete genome sequence of Paenibacillus sp. ML311-T8.</title>
        <authorList>
            <person name="Nam Y.-D."/>
            <person name="Kang J."/>
            <person name="Chung W.-H."/>
            <person name="Park Y.S."/>
        </authorList>
    </citation>
    <scope>NUCLEOTIDE SEQUENCE [LARGE SCALE GENOMIC DNA]</scope>
    <source>
        <strain evidence="3">ML311-T8</strain>
    </source>
</reference>
<feature type="transmembrane region" description="Helical" evidence="1">
    <location>
        <begin position="35"/>
        <end position="54"/>
    </location>
</feature>
<gene>
    <name evidence="2" type="ORF">EHS13_02310</name>
</gene>
<dbReference type="KEGG" id="ppsc:EHS13_02310"/>
<name>A0A6B8RXS2_9BACL</name>
<dbReference type="Proteomes" id="UP000426246">
    <property type="component" value="Chromosome"/>
</dbReference>
<proteinExistence type="predicted"/>